<dbReference type="SMART" id="SM00662">
    <property type="entry name" value="RPOLD"/>
    <property type="match status" value="1"/>
</dbReference>
<evidence type="ECO:0000256" key="5">
    <source>
        <dbReference type="ARBA" id="ARBA00022695"/>
    </source>
</evidence>
<name>A0A161KBS7_9VIRI</name>
<accession>A0A161KBS7</accession>
<dbReference type="EC" id="2.7.7.6" evidence="8"/>
<keyword evidence="5 8" id="KW-0548">Nucleotidyltransferase</keyword>
<dbReference type="InterPro" id="IPR036603">
    <property type="entry name" value="RBP11-like"/>
</dbReference>
<dbReference type="SUPFAM" id="SSF55257">
    <property type="entry name" value="RBP11-like subunits of RNA polymerase"/>
    <property type="match status" value="1"/>
</dbReference>
<dbReference type="GO" id="GO:0009507">
    <property type="term" value="C:chloroplast"/>
    <property type="evidence" value="ECO:0007669"/>
    <property type="project" value="UniProtKB-SubCell"/>
</dbReference>
<dbReference type="NCBIfam" id="TIGR02027">
    <property type="entry name" value="rpoA"/>
    <property type="match status" value="1"/>
</dbReference>
<sequence>MKNSVIDNFHIYCLESKKESRRSLYGRFRIGPLLKGQGLTIGNALRRVLLENIETIGVTKLKVPNITHEFSTIPGIRESILDIILNIKKLVFKGNIINSNKSFLKSQGPTLVTAANIECPQGIQIVDSSQYILTISSNMEFSFDLTLESNSGYFENSELLISPFCFPIDFVFMPVTKVNYKIQYYSVNEFQKYEYIFFEIWTNGSIEPTIALQKAAKKIIEILEPISNLQKKTIKLSESQSEFQLNQIHIEQLELSARSYNCLKRAKILTLADLLKYTKQDLLEIKNFGEKSADEVVHAVDQILKQIKYQLKRKDSDSSIKQ</sequence>
<dbReference type="Gene3D" id="3.30.1360.10">
    <property type="entry name" value="RNA polymerase, RBP11-like subunit"/>
    <property type="match status" value="1"/>
</dbReference>
<comment type="subcellular location">
    <subcellularLocation>
        <location evidence="8">Plastid</location>
        <location evidence="8">Chloroplast</location>
    </subcellularLocation>
</comment>
<gene>
    <name evidence="8 10" type="primary">rpoA</name>
</gene>
<comment type="function">
    <text evidence="1 8">DNA-dependent RNA polymerase catalyzes the transcription of DNA into RNA using the four ribonucleoside triphosphates as substrates.</text>
</comment>
<keyword evidence="4 8" id="KW-0808">Transferase</keyword>
<feature type="domain" description="DNA-directed RNA polymerase RpoA/D/Rpb3-type" evidence="9">
    <location>
        <begin position="25"/>
        <end position="229"/>
    </location>
</feature>
<dbReference type="GO" id="GO:0003677">
    <property type="term" value="F:DNA binding"/>
    <property type="evidence" value="ECO:0007669"/>
    <property type="project" value="UniProtKB-UniRule"/>
</dbReference>
<dbReference type="GO" id="GO:0000428">
    <property type="term" value="C:DNA-directed RNA polymerase complex"/>
    <property type="evidence" value="ECO:0007669"/>
    <property type="project" value="UniProtKB-KW"/>
</dbReference>
<evidence type="ECO:0000259" key="9">
    <source>
        <dbReference type="SMART" id="SM00662"/>
    </source>
</evidence>
<dbReference type="NCBIfam" id="NF003519">
    <property type="entry name" value="PRK05182.2-5"/>
    <property type="match status" value="1"/>
</dbReference>
<comment type="similarity">
    <text evidence="2 8">Belongs to the RNA polymerase alpha chain family.</text>
</comment>
<feature type="region of interest" description="Alpha N-terminal domain (alpha-NTD)" evidence="8">
    <location>
        <begin position="1"/>
        <end position="230"/>
    </location>
</feature>
<evidence type="ECO:0000256" key="8">
    <source>
        <dbReference type="HAMAP-Rule" id="MF_00059"/>
    </source>
</evidence>
<dbReference type="GeneID" id="27911618"/>
<dbReference type="RefSeq" id="YP_009254388.1">
    <property type="nucleotide sequence ID" value="NC_030220.1"/>
</dbReference>
<comment type="catalytic activity">
    <reaction evidence="7 8">
        <text>RNA(n) + a ribonucleoside 5'-triphosphate = RNA(n+1) + diphosphate</text>
        <dbReference type="Rhea" id="RHEA:21248"/>
        <dbReference type="Rhea" id="RHEA-COMP:14527"/>
        <dbReference type="Rhea" id="RHEA-COMP:17342"/>
        <dbReference type="ChEBI" id="CHEBI:33019"/>
        <dbReference type="ChEBI" id="CHEBI:61557"/>
        <dbReference type="ChEBI" id="CHEBI:140395"/>
        <dbReference type="EC" id="2.7.7.6"/>
    </reaction>
</comment>
<dbReference type="InterPro" id="IPR011263">
    <property type="entry name" value="DNA-dir_RNA_pol_RpoA/D/Rpb3"/>
</dbReference>
<evidence type="ECO:0000256" key="3">
    <source>
        <dbReference type="ARBA" id="ARBA00022478"/>
    </source>
</evidence>
<dbReference type="InterPro" id="IPR036643">
    <property type="entry name" value="RNApol_insert_sf"/>
</dbReference>
<dbReference type="InterPro" id="IPR011262">
    <property type="entry name" value="DNA-dir_RNA_pol_insert"/>
</dbReference>
<proteinExistence type="inferred from homology"/>
<dbReference type="InterPro" id="IPR011260">
    <property type="entry name" value="RNAP_asu_C"/>
</dbReference>
<dbReference type="Pfam" id="PF01000">
    <property type="entry name" value="RNA_pol_A_bac"/>
    <property type="match status" value="1"/>
</dbReference>
<evidence type="ECO:0000313" key="10">
    <source>
        <dbReference type="EMBL" id="CZF96641.1"/>
    </source>
</evidence>
<dbReference type="HAMAP" id="MF_00059">
    <property type="entry name" value="RNApol_bact_RpoA"/>
    <property type="match status" value="1"/>
</dbReference>
<keyword evidence="3 8" id="KW-0240">DNA-directed RNA polymerase</keyword>
<keyword evidence="10" id="KW-0934">Plastid</keyword>
<keyword evidence="10" id="KW-0150">Chloroplast</keyword>
<comment type="domain">
    <text evidence="8">The N-terminal domain is essential for RNAP assembly and basal transcription, whereas the C-terminal domain is involved in interaction with transcriptional regulators and with upstream promoter elements.</text>
</comment>
<evidence type="ECO:0000256" key="4">
    <source>
        <dbReference type="ARBA" id="ARBA00022679"/>
    </source>
</evidence>
<organism evidence="10">
    <name type="scientific">Verdigellas peltata</name>
    <dbReference type="NCBI Taxonomy" id="542676"/>
    <lineage>
        <taxon>Eukaryota</taxon>
        <taxon>Viridiplantae</taxon>
        <taxon>Prasinodermophyta</taxon>
        <taxon>Palmophyllophyceae</taxon>
        <taxon>Palmophyllales</taxon>
        <taxon>Palmophyllaceae</taxon>
        <taxon>Verdigellas</taxon>
    </lineage>
</organism>
<comment type="subunit">
    <text evidence="8">In plastids the minimal PEP RNA polymerase catalytic core is composed of four subunits: alpha, beta, beta', and beta''. When a (nuclear-encoded) sigma factor is associated with the core the holoenzyme is formed, which can initiate transcription.</text>
</comment>
<dbReference type="GO" id="GO:0046983">
    <property type="term" value="F:protein dimerization activity"/>
    <property type="evidence" value="ECO:0007669"/>
    <property type="project" value="InterPro"/>
</dbReference>
<evidence type="ECO:0000256" key="2">
    <source>
        <dbReference type="ARBA" id="ARBA00007123"/>
    </source>
</evidence>
<dbReference type="Pfam" id="PF01193">
    <property type="entry name" value="RNA_pol_L"/>
    <property type="match status" value="1"/>
</dbReference>
<dbReference type="InterPro" id="IPR011773">
    <property type="entry name" value="DNA-dir_RpoA"/>
</dbReference>
<geneLocation type="chloroplast" evidence="10"/>
<dbReference type="Pfam" id="PF03118">
    <property type="entry name" value="RNA_pol_A_CTD"/>
    <property type="match status" value="1"/>
</dbReference>
<dbReference type="EMBL" id="LT174527">
    <property type="protein sequence ID" value="CZF96641.1"/>
    <property type="molecule type" value="Genomic_DNA"/>
</dbReference>
<evidence type="ECO:0000256" key="1">
    <source>
        <dbReference type="ARBA" id="ARBA00004026"/>
    </source>
</evidence>
<dbReference type="SUPFAM" id="SSF47789">
    <property type="entry name" value="C-terminal domain of RNA polymerase alpha subunit"/>
    <property type="match status" value="1"/>
</dbReference>
<reference evidence="10" key="1">
    <citation type="journal article" date="2016" name="Sci. Rep.">
        <title>Chloroplast phylogenomics reveal the deepest branching clade of the Chlorophyta, Palmophyllophyceae class. nov.</title>
        <authorList>
            <person name="Leliaert F."/>
            <person name="Tronholm A."/>
            <person name="Lemieux C."/>
            <person name="Turmel M."/>
            <person name="DePriest M.S."/>
            <person name="Bhattacharya D."/>
            <person name="Karol K.G."/>
            <person name="Fredericq S."/>
            <person name="Zechman F.W."/>
            <person name="Lopez-Bautista J."/>
        </authorList>
    </citation>
    <scope>NUCLEOTIDE SEQUENCE</scope>
</reference>
<keyword evidence="6 8" id="KW-0804">Transcription</keyword>
<dbReference type="GO" id="GO:0006351">
    <property type="term" value="P:DNA-templated transcription"/>
    <property type="evidence" value="ECO:0007669"/>
    <property type="project" value="UniProtKB-UniRule"/>
</dbReference>
<dbReference type="Gene3D" id="1.10.150.20">
    <property type="entry name" value="5' to 3' exonuclease, C-terminal subdomain"/>
    <property type="match status" value="1"/>
</dbReference>
<evidence type="ECO:0000256" key="7">
    <source>
        <dbReference type="ARBA" id="ARBA00048552"/>
    </source>
</evidence>
<dbReference type="GO" id="GO:0003899">
    <property type="term" value="F:DNA-directed RNA polymerase activity"/>
    <property type="evidence" value="ECO:0007669"/>
    <property type="project" value="UniProtKB-UniRule"/>
</dbReference>
<dbReference type="SUPFAM" id="SSF56553">
    <property type="entry name" value="Insert subdomain of RNA polymerase alpha subunit"/>
    <property type="match status" value="1"/>
</dbReference>
<dbReference type="Gene3D" id="2.170.120.12">
    <property type="entry name" value="DNA-directed RNA polymerase, insert domain"/>
    <property type="match status" value="1"/>
</dbReference>
<feature type="region of interest" description="Alpha C-terminal domain (alpha-CTD)" evidence="8">
    <location>
        <begin position="243"/>
        <end position="322"/>
    </location>
</feature>
<evidence type="ECO:0000256" key="6">
    <source>
        <dbReference type="ARBA" id="ARBA00023163"/>
    </source>
</evidence>
<dbReference type="CDD" id="cd06928">
    <property type="entry name" value="RNAP_alpha_NTD"/>
    <property type="match status" value="1"/>
</dbReference>
<dbReference type="AlphaFoldDB" id="A0A161KBS7"/>
<protein>
    <recommendedName>
        <fullName evidence="8">DNA-directed RNA polymerase subunit alpha</fullName>
        <shortName evidence="8">PEP</shortName>
        <ecNumber evidence="8">2.7.7.6</ecNumber>
    </recommendedName>
    <alternativeName>
        <fullName evidence="8">Plastid-encoded RNA polymerase subunit alpha</fullName>
        <shortName evidence="8">RNA polymerase subunit alpha</shortName>
    </alternativeName>
</protein>